<reference evidence="4" key="1">
    <citation type="submission" date="2021-06" db="EMBL/GenBank/DDBJ databases">
        <authorList>
            <person name="Kallberg Y."/>
            <person name="Tangrot J."/>
            <person name="Rosling A."/>
        </authorList>
    </citation>
    <scope>NUCLEOTIDE SEQUENCE</scope>
    <source>
        <strain evidence="4">IN212</strain>
    </source>
</reference>
<feature type="domain" description="C2H2-type" evidence="3">
    <location>
        <begin position="197"/>
        <end position="226"/>
    </location>
</feature>
<dbReference type="SUPFAM" id="SSF57667">
    <property type="entry name" value="beta-beta-alpha zinc fingers"/>
    <property type="match status" value="2"/>
</dbReference>
<dbReference type="PROSITE" id="PS00028">
    <property type="entry name" value="ZINC_FINGER_C2H2_1"/>
    <property type="match status" value="2"/>
</dbReference>
<protein>
    <submittedName>
        <fullName evidence="4">5096_t:CDS:1</fullName>
    </submittedName>
</protein>
<evidence type="ECO:0000313" key="4">
    <source>
        <dbReference type="EMBL" id="CAG8617183.1"/>
    </source>
</evidence>
<accession>A0A9N9GPQ5</accession>
<dbReference type="Proteomes" id="UP000789396">
    <property type="component" value="Unassembled WGS sequence"/>
</dbReference>
<dbReference type="AlphaFoldDB" id="A0A9N9GPQ5"/>
<keyword evidence="1" id="KW-0863">Zinc-finger</keyword>
<evidence type="ECO:0000259" key="3">
    <source>
        <dbReference type="PROSITE" id="PS50157"/>
    </source>
</evidence>
<dbReference type="Gene3D" id="3.30.160.60">
    <property type="entry name" value="Classic Zinc Finger"/>
    <property type="match status" value="1"/>
</dbReference>
<dbReference type="InterPro" id="IPR036236">
    <property type="entry name" value="Znf_C2H2_sf"/>
</dbReference>
<evidence type="ECO:0000256" key="2">
    <source>
        <dbReference type="SAM" id="MobiDB-lite"/>
    </source>
</evidence>
<comment type="caution">
    <text evidence="4">The sequence shown here is derived from an EMBL/GenBank/DDBJ whole genome shotgun (WGS) entry which is preliminary data.</text>
</comment>
<keyword evidence="1" id="KW-0479">Metal-binding</keyword>
<sequence>IHNNTDQKELITECYSSEEESSTDTFCRKLQQLDVDTSQSNSDDQCSKLLQNRSPFACIRLSDALCNDTKPTKSINSSVSVDNNTPHSIENHSECDKTLQHNHTSSNSYIDMKQSTNTSVYQLRHRRASLPKPLIEPITKQETKSLSTFSDQKKSLKNQIKNTLPTRSNPKRSSTISLPSYENLQKLEAHEQTVHPYRCHYQGCSSRFDRLDYAKKHMQTHTDIFPRECEVPGCGTIYFTRKSYQSHLMKHGKLERMRSQIEVEKPNRSKNVNNQKKNYVREKIPNTKEFIARNKKDKVSANNKKNGVHEDSKRHKVNKENKRCRVNVDNESSEVSVDRVVIVITDINT</sequence>
<feature type="region of interest" description="Disordered" evidence="2">
    <location>
        <begin position="295"/>
        <end position="322"/>
    </location>
</feature>
<gene>
    <name evidence="4" type="ORF">RFULGI_LOCUS7216</name>
</gene>
<organism evidence="4 5">
    <name type="scientific">Racocetra fulgida</name>
    <dbReference type="NCBI Taxonomy" id="60492"/>
    <lineage>
        <taxon>Eukaryota</taxon>
        <taxon>Fungi</taxon>
        <taxon>Fungi incertae sedis</taxon>
        <taxon>Mucoromycota</taxon>
        <taxon>Glomeromycotina</taxon>
        <taxon>Glomeromycetes</taxon>
        <taxon>Diversisporales</taxon>
        <taxon>Gigasporaceae</taxon>
        <taxon>Racocetra</taxon>
    </lineage>
</organism>
<evidence type="ECO:0000313" key="5">
    <source>
        <dbReference type="Proteomes" id="UP000789396"/>
    </source>
</evidence>
<proteinExistence type="predicted"/>
<feature type="compositionally biased region" description="Basic and acidic residues" evidence="2">
    <location>
        <begin position="307"/>
        <end position="322"/>
    </location>
</feature>
<name>A0A9N9GPQ5_9GLOM</name>
<feature type="non-terminal residue" evidence="4">
    <location>
        <position position="349"/>
    </location>
</feature>
<keyword evidence="1" id="KW-0862">Zinc</keyword>
<dbReference type="OrthoDB" id="5428132at2759"/>
<dbReference type="GO" id="GO:0008270">
    <property type="term" value="F:zinc ion binding"/>
    <property type="evidence" value="ECO:0007669"/>
    <property type="project" value="UniProtKB-KW"/>
</dbReference>
<dbReference type="PROSITE" id="PS50157">
    <property type="entry name" value="ZINC_FINGER_C2H2_2"/>
    <property type="match status" value="1"/>
</dbReference>
<keyword evidence="5" id="KW-1185">Reference proteome</keyword>
<dbReference type="SMART" id="SM00355">
    <property type="entry name" value="ZnF_C2H2"/>
    <property type="match status" value="2"/>
</dbReference>
<evidence type="ECO:0000256" key="1">
    <source>
        <dbReference type="PROSITE-ProRule" id="PRU00042"/>
    </source>
</evidence>
<dbReference type="EMBL" id="CAJVPZ010010195">
    <property type="protein sequence ID" value="CAG8617183.1"/>
    <property type="molecule type" value="Genomic_DNA"/>
</dbReference>
<dbReference type="InterPro" id="IPR013087">
    <property type="entry name" value="Znf_C2H2_type"/>
</dbReference>